<dbReference type="OMA" id="AFCNYLE"/>
<keyword evidence="2" id="KW-1185">Reference proteome</keyword>
<dbReference type="Proteomes" id="UP000268350">
    <property type="component" value="Unassembled WGS sequence"/>
</dbReference>
<sequence>MRPPQPKNLISNHIFLTPSSDYVRSVGKLCERATLQDKRVLLITSRLYDLSKGHDGWDGRQSVVKGRISVCKLIDIESTPQQLLDLHDGYEPSHDLPDLIVFDLHSIISELLKRPVLQQCSTDKLVRHIAKCSAAFANYRELVCNERLGGKPSDANGANGVDTIVIMSQESYPMTPAQFKLLMGLYYCGNECYTNFSQLSAQISLSQGLGV</sequence>
<protein>
    <submittedName>
        <fullName evidence="1">Uncharacterized protein</fullName>
    </submittedName>
</protein>
<evidence type="ECO:0000313" key="2">
    <source>
        <dbReference type="Proteomes" id="UP000268350"/>
    </source>
</evidence>
<name>A0A3B0K2S8_DROGU</name>
<evidence type="ECO:0000313" key="1">
    <source>
        <dbReference type="EMBL" id="SPP88585.1"/>
    </source>
</evidence>
<dbReference type="EMBL" id="OUUW01000015">
    <property type="protein sequence ID" value="SPP88585.1"/>
    <property type="molecule type" value="Genomic_DNA"/>
</dbReference>
<reference evidence="2" key="1">
    <citation type="submission" date="2018-01" db="EMBL/GenBank/DDBJ databases">
        <authorList>
            <person name="Alioto T."/>
            <person name="Alioto T."/>
        </authorList>
    </citation>
    <scope>NUCLEOTIDE SEQUENCE [LARGE SCALE GENOMIC DNA]</scope>
</reference>
<accession>A0A3B0K2S8</accession>
<proteinExistence type="predicted"/>
<dbReference type="OrthoDB" id="7820650at2759"/>
<organism evidence="1 2">
    <name type="scientific">Drosophila guanche</name>
    <name type="common">Fruit fly</name>
    <dbReference type="NCBI Taxonomy" id="7266"/>
    <lineage>
        <taxon>Eukaryota</taxon>
        <taxon>Metazoa</taxon>
        <taxon>Ecdysozoa</taxon>
        <taxon>Arthropoda</taxon>
        <taxon>Hexapoda</taxon>
        <taxon>Insecta</taxon>
        <taxon>Pterygota</taxon>
        <taxon>Neoptera</taxon>
        <taxon>Endopterygota</taxon>
        <taxon>Diptera</taxon>
        <taxon>Brachycera</taxon>
        <taxon>Muscomorpha</taxon>
        <taxon>Ephydroidea</taxon>
        <taxon>Drosophilidae</taxon>
        <taxon>Drosophila</taxon>
        <taxon>Sophophora</taxon>
    </lineage>
</organism>
<gene>
    <name evidence="1" type="ORF">DGUA_6G018827</name>
</gene>
<dbReference type="AlphaFoldDB" id="A0A3B0K2S8"/>